<dbReference type="FunFam" id="1.20.1090.10:FF:000001">
    <property type="entry name" value="Aldehyde-alcohol dehydrogenase"/>
    <property type="match status" value="1"/>
</dbReference>
<dbReference type="Gene3D" id="3.40.50.1970">
    <property type="match status" value="1"/>
</dbReference>
<organism evidence="6 7">
    <name type="scientific">candidate division NPL-UPA2 bacterium Unc8</name>
    <dbReference type="NCBI Taxonomy" id="1980939"/>
    <lineage>
        <taxon>Bacteria</taxon>
    </lineage>
</organism>
<accession>A0A399FXQ9</accession>
<dbReference type="InterPro" id="IPR018211">
    <property type="entry name" value="ADH_Fe_CS"/>
</dbReference>
<keyword evidence="3" id="KW-0520">NAD</keyword>
<comment type="similarity">
    <text evidence="1">Belongs to the iron-containing alcohol dehydrogenase family.</text>
</comment>
<dbReference type="Gene3D" id="1.20.1090.10">
    <property type="entry name" value="Dehydroquinate synthase-like - alpha domain"/>
    <property type="match status" value="1"/>
</dbReference>
<dbReference type="PROSITE" id="PS00060">
    <property type="entry name" value="ADH_IRON_2"/>
    <property type="match status" value="1"/>
</dbReference>
<dbReference type="SUPFAM" id="SSF56796">
    <property type="entry name" value="Dehydroquinate synthase-like"/>
    <property type="match status" value="1"/>
</dbReference>
<sequence length="386" mass="41108">MGYDRSLSFIFRCPTKIVFGEGVAGDVGNEVDELGGKRAMIITDKHLVETDLYRQVEKALGRRYVGTFSAVEPDTGVHIVNEGTDTARKLNVDCLVSIGGGSVIDTAKGIAIPLKEGGRLEDYDGFQLLTEPAVPHIAIPTTAGTGSEVTFAAIIKDHQEKRKLVFANTYIIPNVALLDPLMTVGMPPHLTASTAMDAMSHAVESMHTSERIPISDAFALHAIHLIVNYLPGVMEDGNDLLARGQMLIAACIAGAAMSNTHVGLVHALAHSVGGRFGVPHGIANSILLPHGILYNLDACPEIYAAIARALGVDIRGMSDEDAGKKAADAIWELTKKAGLPQKLSEVGVPENGLEEIADLAISDGAIVYNPKPMDPEENLKVLKQAW</sequence>
<name>A0A399FXQ9_UNCN2</name>
<dbReference type="InterPro" id="IPR039697">
    <property type="entry name" value="Alcohol_dehydrogenase_Fe"/>
</dbReference>
<gene>
    <name evidence="6" type="ORF">B9J77_03335</name>
</gene>
<dbReference type="GO" id="GO:0046872">
    <property type="term" value="F:metal ion binding"/>
    <property type="evidence" value="ECO:0007669"/>
    <property type="project" value="InterPro"/>
</dbReference>
<reference evidence="6 7" key="1">
    <citation type="submission" date="2018-08" db="EMBL/GenBank/DDBJ databases">
        <title>Draft genome of candidate division NPL-UPA2 bacterium Unc8 that adapted to ultra-basic serpentinizing groundwater.</title>
        <authorList>
            <person name="Ishii S."/>
            <person name="Suzuki S."/>
            <person name="Nealson K.H."/>
        </authorList>
    </citation>
    <scope>NUCLEOTIDE SEQUENCE [LARGE SCALE GENOMIC DNA]</scope>
    <source>
        <strain evidence="6">Unc8</strain>
    </source>
</reference>
<dbReference type="Pfam" id="PF25137">
    <property type="entry name" value="ADH_Fe_C"/>
    <property type="match status" value="1"/>
</dbReference>
<evidence type="ECO:0000256" key="1">
    <source>
        <dbReference type="ARBA" id="ARBA00007358"/>
    </source>
</evidence>
<dbReference type="InterPro" id="IPR001670">
    <property type="entry name" value="ADH_Fe/GldA"/>
</dbReference>
<dbReference type="CDD" id="cd14865">
    <property type="entry name" value="Fe-ADH-like"/>
    <property type="match status" value="1"/>
</dbReference>
<dbReference type="Pfam" id="PF00465">
    <property type="entry name" value="Fe-ADH"/>
    <property type="match status" value="1"/>
</dbReference>
<feature type="domain" description="Alcohol dehydrogenase iron-type/glycerol dehydrogenase GldA" evidence="4">
    <location>
        <begin position="14"/>
        <end position="180"/>
    </location>
</feature>
<feature type="domain" description="Fe-containing alcohol dehydrogenase-like C-terminal" evidence="5">
    <location>
        <begin position="191"/>
        <end position="386"/>
    </location>
</feature>
<dbReference type="PROSITE" id="PS00913">
    <property type="entry name" value="ADH_IRON_1"/>
    <property type="match status" value="1"/>
</dbReference>
<dbReference type="FunFam" id="3.40.50.1970:FF:000003">
    <property type="entry name" value="Alcohol dehydrogenase, iron-containing"/>
    <property type="match status" value="1"/>
</dbReference>
<evidence type="ECO:0000313" key="6">
    <source>
        <dbReference type="EMBL" id="RII00170.1"/>
    </source>
</evidence>
<dbReference type="PANTHER" id="PTHR11496:SF102">
    <property type="entry name" value="ALCOHOL DEHYDROGENASE 4"/>
    <property type="match status" value="1"/>
</dbReference>
<dbReference type="EMBL" id="NDHY01000006">
    <property type="protein sequence ID" value="RII00170.1"/>
    <property type="molecule type" value="Genomic_DNA"/>
</dbReference>
<evidence type="ECO:0000313" key="7">
    <source>
        <dbReference type="Proteomes" id="UP000266287"/>
    </source>
</evidence>
<dbReference type="Proteomes" id="UP000266287">
    <property type="component" value="Unassembled WGS sequence"/>
</dbReference>
<proteinExistence type="inferred from homology"/>
<dbReference type="InterPro" id="IPR056798">
    <property type="entry name" value="ADH_Fe_C"/>
</dbReference>
<dbReference type="GO" id="GO:0004022">
    <property type="term" value="F:alcohol dehydrogenase (NAD+) activity"/>
    <property type="evidence" value="ECO:0007669"/>
    <property type="project" value="TreeGrafter"/>
</dbReference>
<evidence type="ECO:0000259" key="4">
    <source>
        <dbReference type="Pfam" id="PF00465"/>
    </source>
</evidence>
<dbReference type="AlphaFoldDB" id="A0A399FXQ9"/>
<evidence type="ECO:0000259" key="5">
    <source>
        <dbReference type="Pfam" id="PF25137"/>
    </source>
</evidence>
<evidence type="ECO:0000256" key="3">
    <source>
        <dbReference type="ARBA" id="ARBA00023027"/>
    </source>
</evidence>
<evidence type="ECO:0000256" key="2">
    <source>
        <dbReference type="ARBA" id="ARBA00023002"/>
    </source>
</evidence>
<comment type="caution">
    <text evidence="6">The sequence shown here is derived from an EMBL/GenBank/DDBJ whole genome shotgun (WGS) entry which is preliminary data.</text>
</comment>
<protein>
    <submittedName>
        <fullName evidence="6">Iron-containing alcohol dehydrogenase</fullName>
    </submittedName>
</protein>
<keyword evidence="2" id="KW-0560">Oxidoreductase</keyword>
<dbReference type="PANTHER" id="PTHR11496">
    <property type="entry name" value="ALCOHOL DEHYDROGENASE"/>
    <property type="match status" value="1"/>
</dbReference>